<feature type="chain" id="PRO_5014831966" description="DUF3108 domain-containing protein" evidence="1">
    <location>
        <begin position="24"/>
        <end position="218"/>
    </location>
</feature>
<dbReference type="PROSITE" id="PS51318">
    <property type="entry name" value="TAT"/>
    <property type="match status" value="1"/>
</dbReference>
<reference evidence="2 3" key="1">
    <citation type="submission" date="2017-11" db="EMBL/GenBank/DDBJ databases">
        <title>Draft genome sequence of Rhizobiales bacterium SY3-13.</title>
        <authorList>
            <person name="Sun C."/>
        </authorList>
    </citation>
    <scope>NUCLEOTIDE SEQUENCE [LARGE SCALE GENOMIC DNA]</scope>
    <source>
        <strain evidence="2 3">SY3-13</strain>
    </source>
</reference>
<evidence type="ECO:0000256" key="1">
    <source>
        <dbReference type="SAM" id="SignalP"/>
    </source>
</evidence>
<proteinExistence type="predicted"/>
<dbReference type="Pfam" id="PF19630">
    <property type="entry name" value="DUF6134"/>
    <property type="match status" value="1"/>
</dbReference>
<evidence type="ECO:0000313" key="3">
    <source>
        <dbReference type="Proteomes" id="UP000229498"/>
    </source>
</evidence>
<evidence type="ECO:0008006" key="4">
    <source>
        <dbReference type="Google" id="ProtNLM"/>
    </source>
</evidence>
<dbReference type="EMBL" id="PHIG01000043">
    <property type="protein sequence ID" value="PJK28600.1"/>
    <property type="molecule type" value="Genomic_DNA"/>
</dbReference>
<keyword evidence="3" id="KW-1185">Reference proteome</keyword>
<name>A0A2M9FYR8_9PROT</name>
<protein>
    <recommendedName>
        <fullName evidence="4">DUF3108 domain-containing protein</fullName>
    </recommendedName>
</protein>
<comment type="caution">
    <text evidence="2">The sequence shown here is derived from an EMBL/GenBank/DDBJ whole genome shotgun (WGS) entry which is preliminary data.</text>
</comment>
<dbReference type="InterPro" id="IPR045767">
    <property type="entry name" value="DUF6134"/>
</dbReference>
<organism evidence="2 3">
    <name type="scientific">Minwuia thermotolerans</name>
    <dbReference type="NCBI Taxonomy" id="2056226"/>
    <lineage>
        <taxon>Bacteria</taxon>
        <taxon>Pseudomonadati</taxon>
        <taxon>Pseudomonadota</taxon>
        <taxon>Alphaproteobacteria</taxon>
        <taxon>Minwuiales</taxon>
        <taxon>Minwuiaceae</taxon>
        <taxon>Minwuia</taxon>
    </lineage>
</organism>
<evidence type="ECO:0000313" key="2">
    <source>
        <dbReference type="EMBL" id="PJK28600.1"/>
    </source>
</evidence>
<accession>A0A2M9FYR8</accession>
<gene>
    <name evidence="2" type="ORF">CVT23_16755</name>
</gene>
<sequence>MTMIDRRAFLVGAAASLAAPAFAAAPAAWDIDFDVRIAGQSVGHHRLAFRRDAAGDLRVTVDVAMRVRLMFVTVFDYRQQAEETWRGDRLLRLESRTVDGDNRDHVVAERNSEGRIAVQSRRAGDRVVDGDMWPTSAFWRPAAVERARFLDVATGVIRPVDIAYRGLEIIEALGQERPARRYFVDTSRAFDVWYGSDGAWLRLEWSGFGLTARYHRVT</sequence>
<dbReference type="Proteomes" id="UP000229498">
    <property type="component" value="Unassembled WGS sequence"/>
</dbReference>
<keyword evidence="1" id="KW-0732">Signal</keyword>
<dbReference type="AlphaFoldDB" id="A0A2M9FYR8"/>
<feature type="signal peptide" evidence="1">
    <location>
        <begin position="1"/>
        <end position="23"/>
    </location>
</feature>
<dbReference type="InterPro" id="IPR006311">
    <property type="entry name" value="TAT_signal"/>
</dbReference>